<evidence type="ECO:0000256" key="1">
    <source>
        <dbReference type="SAM" id="Phobius"/>
    </source>
</evidence>
<protein>
    <submittedName>
        <fullName evidence="2">Uncharacterized protein</fullName>
    </submittedName>
</protein>
<evidence type="ECO:0000313" key="3">
    <source>
        <dbReference type="Proteomes" id="UP000002630"/>
    </source>
</evidence>
<feature type="transmembrane region" description="Helical" evidence="1">
    <location>
        <begin position="315"/>
        <end position="335"/>
    </location>
</feature>
<dbReference type="AlphaFoldDB" id="D7FP11"/>
<proteinExistence type="predicted"/>
<dbReference type="EMBL" id="FN648319">
    <property type="protein sequence ID" value="CBJ30278.1"/>
    <property type="molecule type" value="Genomic_DNA"/>
</dbReference>
<evidence type="ECO:0000313" key="2">
    <source>
        <dbReference type="EMBL" id="CBJ30278.1"/>
    </source>
</evidence>
<keyword evidence="1" id="KW-0472">Membrane</keyword>
<dbReference type="OrthoDB" id="10309492at2759"/>
<dbReference type="EMBL" id="FN649728">
    <property type="protein sequence ID" value="CBJ30278.1"/>
    <property type="molecule type" value="Genomic_DNA"/>
</dbReference>
<gene>
    <name evidence="2" type="ORF">Esi_0184_0019</name>
</gene>
<reference evidence="2 3" key="1">
    <citation type="journal article" date="2010" name="Nature">
        <title>The Ectocarpus genome and the independent evolution of multicellularity in brown algae.</title>
        <authorList>
            <person name="Cock J.M."/>
            <person name="Sterck L."/>
            <person name="Rouze P."/>
            <person name="Scornet D."/>
            <person name="Allen A.E."/>
            <person name="Amoutzias G."/>
            <person name="Anthouard V."/>
            <person name="Artiguenave F."/>
            <person name="Aury J.M."/>
            <person name="Badger J.H."/>
            <person name="Beszteri B."/>
            <person name="Billiau K."/>
            <person name="Bonnet E."/>
            <person name="Bothwell J.H."/>
            <person name="Bowler C."/>
            <person name="Boyen C."/>
            <person name="Brownlee C."/>
            <person name="Carrano C.J."/>
            <person name="Charrier B."/>
            <person name="Cho G.Y."/>
            <person name="Coelho S.M."/>
            <person name="Collen J."/>
            <person name="Corre E."/>
            <person name="Da Silva C."/>
            <person name="Delage L."/>
            <person name="Delaroque N."/>
            <person name="Dittami S.M."/>
            <person name="Doulbeau S."/>
            <person name="Elias M."/>
            <person name="Farnham G."/>
            <person name="Gachon C.M."/>
            <person name="Gschloessl B."/>
            <person name="Heesch S."/>
            <person name="Jabbari K."/>
            <person name="Jubin C."/>
            <person name="Kawai H."/>
            <person name="Kimura K."/>
            <person name="Kloareg B."/>
            <person name="Kupper F.C."/>
            <person name="Lang D."/>
            <person name="Le Bail A."/>
            <person name="Leblanc C."/>
            <person name="Lerouge P."/>
            <person name="Lohr M."/>
            <person name="Lopez P.J."/>
            <person name="Martens C."/>
            <person name="Maumus F."/>
            <person name="Michel G."/>
            <person name="Miranda-Saavedra D."/>
            <person name="Morales J."/>
            <person name="Moreau H."/>
            <person name="Motomura T."/>
            <person name="Nagasato C."/>
            <person name="Napoli C.A."/>
            <person name="Nelson D.R."/>
            <person name="Nyvall-Collen P."/>
            <person name="Peters A.F."/>
            <person name="Pommier C."/>
            <person name="Potin P."/>
            <person name="Poulain J."/>
            <person name="Quesneville H."/>
            <person name="Read B."/>
            <person name="Rensing S.A."/>
            <person name="Ritter A."/>
            <person name="Rousvoal S."/>
            <person name="Samanta M."/>
            <person name="Samson G."/>
            <person name="Schroeder D.C."/>
            <person name="Segurens B."/>
            <person name="Strittmatter M."/>
            <person name="Tonon T."/>
            <person name="Tregear J.W."/>
            <person name="Valentin K."/>
            <person name="von Dassow P."/>
            <person name="Yamagishi T."/>
            <person name="Van de Peer Y."/>
            <person name="Wincker P."/>
        </authorList>
    </citation>
    <scope>NUCLEOTIDE SEQUENCE [LARGE SCALE GENOMIC DNA]</scope>
    <source>
        <strain evidence="3">Ec32 / CCAP1310/4</strain>
    </source>
</reference>
<feature type="transmembrane region" description="Helical" evidence="1">
    <location>
        <begin position="75"/>
        <end position="94"/>
    </location>
</feature>
<dbReference type="Proteomes" id="UP000002630">
    <property type="component" value="Linkage Group LG03"/>
</dbReference>
<name>D7FP11_ECTSI</name>
<sequence length="439" mass="46972">MLWTGVWTLLDRHVPGGTGLWKELGLAVAGAWIMVWTRTFFSNAGMDSLDQEGSLSEMGSLLVQGRLRWRDEAKFYARSLLAIVGSILFWDGVYDLCDEHTWEGTLTYNLVCASLGGAGMVWVMTSEDEDERMRGDDIGGGPAAMMASAANRSGGRSSRLGPGNRGRLYAKALFCNVCGVVFWKGVEEIIEDNGPNKDWTGLVFFVIGISILIATDRLSMNSGLEDGLPPAVDIQAGPAACTIETAAWDASSSNPDLRAPSSSPLLLDVVVNDLSCPGCSRLVAAPTSFGGGNVRSPCGGEGAGSRRRGRGCVEVPRWVTTAAELTGVVFAWTGIEWYVWEGDYIPDSALRDLGYIAVGLGILVGTGTFFNLAGTISPVAALKQVHQHNRHEEAMPLLSNFDQPETEPDTHSHVTEARAAFDVTASLPPASQYAFFGVG</sequence>
<feature type="transmembrane region" description="Helical" evidence="1">
    <location>
        <begin position="106"/>
        <end position="124"/>
    </location>
</feature>
<keyword evidence="3" id="KW-1185">Reference proteome</keyword>
<keyword evidence="1" id="KW-1133">Transmembrane helix</keyword>
<dbReference type="InParanoid" id="D7FP11"/>
<accession>D7FP11</accession>
<feature type="transmembrane region" description="Helical" evidence="1">
    <location>
        <begin position="355"/>
        <end position="382"/>
    </location>
</feature>
<feature type="transmembrane region" description="Helical" evidence="1">
    <location>
        <begin position="20"/>
        <end position="41"/>
    </location>
</feature>
<keyword evidence="1" id="KW-0812">Transmembrane</keyword>
<organism evidence="2 3">
    <name type="scientific">Ectocarpus siliculosus</name>
    <name type="common">Brown alga</name>
    <name type="synonym">Conferva siliculosa</name>
    <dbReference type="NCBI Taxonomy" id="2880"/>
    <lineage>
        <taxon>Eukaryota</taxon>
        <taxon>Sar</taxon>
        <taxon>Stramenopiles</taxon>
        <taxon>Ochrophyta</taxon>
        <taxon>PX clade</taxon>
        <taxon>Phaeophyceae</taxon>
        <taxon>Ectocarpales</taxon>
        <taxon>Ectocarpaceae</taxon>
        <taxon>Ectocarpus</taxon>
    </lineage>
</organism>